<comment type="similarity">
    <text evidence="2 9">Belongs to the SPC25 family.</text>
</comment>
<gene>
    <name evidence="14" type="ORF">HPP92_011285</name>
    <name evidence="13" type="ORF">HPP92_011588</name>
</gene>
<dbReference type="AlphaFoldDB" id="A0A835R0E9"/>
<dbReference type="InterPro" id="IPR013255">
    <property type="entry name" value="Spc25_C"/>
</dbReference>
<evidence type="ECO:0000256" key="11">
    <source>
        <dbReference type="SAM" id="MobiDB-lite"/>
    </source>
</evidence>
<feature type="region of interest" description="Disordered" evidence="11">
    <location>
        <begin position="242"/>
        <end position="276"/>
    </location>
</feature>
<keyword evidence="3 9" id="KW-0158">Chromosome</keyword>
<evidence type="ECO:0000256" key="10">
    <source>
        <dbReference type="SAM" id="Coils"/>
    </source>
</evidence>
<feature type="compositionally biased region" description="Basic residues" evidence="11">
    <location>
        <begin position="264"/>
        <end position="276"/>
    </location>
</feature>
<keyword evidence="15" id="KW-1185">Reference proteome</keyword>
<comment type="subunit">
    <text evidence="9">Component of the NDC80 complex.</text>
</comment>
<dbReference type="EMBL" id="JADCNL010000005">
    <property type="protein sequence ID" value="KAG0480730.1"/>
    <property type="molecule type" value="Genomic_DNA"/>
</dbReference>
<dbReference type="Pfam" id="PF08234">
    <property type="entry name" value="Spindle_Spc25"/>
    <property type="match status" value="1"/>
</dbReference>
<sequence>MEAESTRAKMEKLRMSCQLEIRACRERSGLLFGSIRQSLKSIKPLFEDALGNRGTLAKVKDELKEVEACFRGTLKVNASKEAKHAAIGEALSSTDARIELLKKTVQEQKAKKEEYEAVLSQQLLVLEKIEEKNEVAIIESKKIQEATEWYKNFLGFHAEGGEGVKFIFSKIDPKNYDKEYSFVVRLDGDRYTLLDCDPQVDGIDGLVEELNRTNGLFKFVRVVRGKFQEIACQVPAMIAISTPPPNSMDSRTDTLTNQDGLSLRSRRHPRGSHRKVVPAQAVILSSPSVLASRRSPRFKATNLP</sequence>
<accession>A0A835R0E9</accession>
<dbReference type="Proteomes" id="UP000636800">
    <property type="component" value="Chromosome 5"/>
</dbReference>
<dbReference type="InterPro" id="IPR045143">
    <property type="entry name" value="Spc25"/>
</dbReference>
<keyword evidence="5 9" id="KW-0498">Mitosis</keyword>
<dbReference type="EMBL" id="JADCNM010000005">
    <property type="protein sequence ID" value="KAG0483201.1"/>
    <property type="molecule type" value="Genomic_DNA"/>
</dbReference>
<evidence type="ECO:0000256" key="9">
    <source>
        <dbReference type="RuleBase" id="RU367150"/>
    </source>
</evidence>
<dbReference type="FunFam" id="3.30.457.50:FF:000001">
    <property type="entry name" value="Probable kinetochore protein spc25"/>
    <property type="match status" value="1"/>
</dbReference>
<dbReference type="GO" id="GO:0031262">
    <property type="term" value="C:Ndc80 complex"/>
    <property type="evidence" value="ECO:0007669"/>
    <property type="project" value="InterPro"/>
</dbReference>
<evidence type="ECO:0000313" key="16">
    <source>
        <dbReference type="Proteomes" id="UP000639772"/>
    </source>
</evidence>
<keyword evidence="9" id="KW-0995">Kinetochore</keyword>
<evidence type="ECO:0000256" key="1">
    <source>
        <dbReference type="ARBA" id="ARBA00004584"/>
    </source>
</evidence>
<dbReference type="PANTHER" id="PTHR14281:SF0">
    <property type="entry name" value="KINETOCHORE PROTEIN SPC25"/>
    <property type="match status" value="1"/>
</dbReference>
<keyword evidence="9" id="KW-0539">Nucleus</keyword>
<keyword evidence="4 9" id="KW-0132">Cell division</keyword>
<keyword evidence="7 9" id="KW-0131">Cell cycle</keyword>
<evidence type="ECO:0000256" key="5">
    <source>
        <dbReference type="ARBA" id="ARBA00022776"/>
    </source>
</evidence>
<dbReference type="CDD" id="cd23784">
    <property type="entry name" value="RWD_Spc25"/>
    <property type="match status" value="1"/>
</dbReference>
<evidence type="ECO:0000259" key="12">
    <source>
        <dbReference type="Pfam" id="PF08234"/>
    </source>
</evidence>
<dbReference type="OrthoDB" id="6353017at2759"/>
<reference evidence="15 16" key="1">
    <citation type="journal article" date="2020" name="Nat. Food">
        <title>A phased Vanilla planifolia genome enables genetic improvement of flavour and production.</title>
        <authorList>
            <person name="Hasing T."/>
            <person name="Tang H."/>
            <person name="Brym M."/>
            <person name="Khazi F."/>
            <person name="Huang T."/>
            <person name="Chambers A.H."/>
        </authorList>
    </citation>
    <scope>NUCLEOTIDE SEQUENCE [LARGE SCALE GENOMIC DNA]</scope>
    <source>
        <tissue evidence="14">Leaf</tissue>
    </source>
</reference>
<evidence type="ECO:0000256" key="3">
    <source>
        <dbReference type="ARBA" id="ARBA00022454"/>
    </source>
</evidence>
<comment type="caution">
    <text evidence="14">The sequence shown here is derived from an EMBL/GenBank/DDBJ whole genome shotgun (WGS) entry which is preliminary data.</text>
</comment>
<dbReference type="GO" id="GO:0005634">
    <property type="term" value="C:nucleus"/>
    <property type="evidence" value="ECO:0007669"/>
    <property type="project" value="UniProtKB-SubCell"/>
</dbReference>
<keyword evidence="8 9" id="KW-0137">Centromere</keyword>
<protein>
    <recommendedName>
        <fullName evidence="9">Kinetochore protein SPC25</fullName>
    </recommendedName>
</protein>
<evidence type="ECO:0000313" key="15">
    <source>
        <dbReference type="Proteomes" id="UP000636800"/>
    </source>
</evidence>
<evidence type="ECO:0000256" key="2">
    <source>
        <dbReference type="ARBA" id="ARBA00006379"/>
    </source>
</evidence>
<feature type="domain" description="Chromosome segregation protein Spc25 C-terminal" evidence="12">
    <location>
        <begin position="160"/>
        <end position="228"/>
    </location>
</feature>
<evidence type="ECO:0000256" key="6">
    <source>
        <dbReference type="ARBA" id="ARBA00023054"/>
    </source>
</evidence>
<evidence type="ECO:0000256" key="4">
    <source>
        <dbReference type="ARBA" id="ARBA00022618"/>
    </source>
</evidence>
<proteinExistence type="inferred from homology"/>
<keyword evidence="6 10" id="KW-0175">Coiled coil</keyword>
<name>A0A835R0E9_VANPL</name>
<evidence type="ECO:0000256" key="7">
    <source>
        <dbReference type="ARBA" id="ARBA00023306"/>
    </source>
</evidence>
<feature type="coiled-coil region" evidence="10">
    <location>
        <begin position="91"/>
        <end position="146"/>
    </location>
</feature>
<evidence type="ECO:0000313" key="13">
    <source>
        <dbReference type="EMBL" id="KAG0480730.1"/>
    </source>
</evidence>
<dbReference type="PANTHER" id="PTHR14281">
    <property type="entry name" value="KINETOCHORE PROTEIN SPC25-RELATED"/>
    <property type="match status" value="1"/>
</dbReference>
<dbReference type="Gene3D" id="3.30.457.50">
    <property type="entry name" value="Chromosome segregation protein Spc25"/>
    <property type="match status" value="1"/>
</dbReference>
<dbReference type="GO" id="GO:0007059">
    <property type="term" value="P:chromosome segregation"/>
    <property type="evidence" value="ECO:0007669"/>
    <property type="project" value="InterPro"/>
</dbReference>
<dbReference type="GO" id="GO:0051301">
    <property type="term" value="P:cell division"/>
    <property type="evidence" value="ECO:0007669"/>
    <property type="project" value="UniProtKB-UniRule"/>
</dbReference>
<comment type="function">
    <text evidence="9">Acts as a component of the essential kinetochore-associated NDC80 complex, which is required for chromosome segregation and spindle checkpoint activity.</text>
</comment>
<comment type="subcellular location">
    <subcellularLocation>
        <location evidence="1">Chromosome</location>
        <location evidence="1">Centromere</location>
    </subcellularLocation>
    <subcellularLocation>
        <location evidence="9">Nucleus</location>
    </subcellularLocation>
    <subcellularLocation>
        <location evidence="9">Chromosome</location>
        <location evidence="9">Centromere</location>
        <location evidence="9">Kinetochore</location>
    </subcellularLocation>
</comment>
<evidence type="ECO:0000313" key="14">
    <source>
        <dbReference type="EMBL" id="KAG0483201.1"/>
    </source>
</evidence>
<organism evidence="14 16">
    <name type="scientific">Vanilla planifolia</name>
    <name type="common">Vanilla</name>
    <dbReference type="NCBI Taxonomy" id="51239"/>
    <lineage>
        <taxon>Eukaryota</taxon>
        <taxon>Viridiplantae</taxon>
        <taxon>Streptophyta</taxon>
        <taxon>Embryophyta</taxon>
        <taxon>Tracheophyta</taxon>
        <taxon>Spermatophyta</taxon>
        <taxon>Magnoliopsida</taxon>
        <taxon>Liliopsida</taxon>
        <taxon>Asparagales</taxon>
        <taxon>Orchidaceae</taxon>
        <taxon>Vanilloideae</taxon>
        <taxon>Vanilleae</taxon>
        <taxon>Vanilla</taxon>
    </lineage>
</organism>
<dbReference type="Proteomes" id="UP000639772">
    <property type="component" value="Unassembled WGS sequence"/>
</dbReference>
<feature type="compositionally biased region" description="Polar residues" evidence="11">
    <location>
        <begin position="247"/>
        <end position="260"/>
    </location>
</feature>
<evidence type="ECO:0000256" key="8">
    <source>
        <dbReference type="ARBA" id="ARBA00023328"/>
    </source>
</evidence>